<name>A0A0J8GER2_9LIST</name>
<proteinExistence type="predicted"/>
<accession>A0A0J8GER2</accession>
<evidence type="ECO:0000313" key="1">
    <source>
        <dbReference type="EMBL" id="KMT61177.1"/>
    </source>
</evidence>
<dbReference type="Proteomes" id="UP000052258">
    <property type="component" value="Unassembled WGS sequence"/>
</dbReference>
<dbReference type="InterPro" id="IPR046237">
    <property type="entry name" value="DUF6270"/>
</dbReference>
<dbReference type="PATRIC" id="fig|1430899.3.peg.245"/>
<reference evidence="1 2" key="1">
    <citation type="journal article" date="2015" name="Genome Biol. Evol.">
        <title>Comparative Genomics of Listeria Sensu Lato: Genus-Wide Differences in Evolutionary Dynamics and the Progressive Gain of Complex, Potentially Pathogenicity-Related Traits through Lateral Gene Transfer.</title>
        <authorList>
            <person name="Chiara M."/>
            <person name="Caruso M."/>
            <person name="D'Erchia A.M."/>
            <person name="Manzari C."/>
            <person name="Fraccalvieri R."/>
            <person name="Goffredo E."/>
            <person name="Latorre L."/>
            <person name="Miccolupo A."/>
            <person name="Padalino I."/>
            <person name="Santagada G."/>
            <person name="Chiocco D."/>
            <person name="Pesole G."/>
            <person name="Horner D.S."/>
            <person name="Parisi A."/>
        </authorList>
    </citation>
    <scope>NUCLEOTIDE SEQUENCE [LARGE SCALE GENOMIC DNA]</scope>
    <source>
        <strain evidence="1 2">1991</strain>
    </source>
</reference>
<comment type="caution">
    <text evidence="1">The sequence shown here is derived from an EMBL/GenBank/DDBJ whole genome shotgun (WGS) entry which is preliminary data.</text>
</comment>
<sequence length="662" mass="77781">MSLQTTKIVFTSNEWHICLDKKVTIQSAIIFFKERNEFLRPARQFELNVSNTGDETYVSIPLELIAKNALLDRQTVWQIELDGNKIQASEDKLLESLSNDFHSHEFSIQDGFLVLLSNPTPIHVYLTDFHLDASEVRGKLQIETTFDISGYEAILSVKKRTRPELYLFHGHSQNFELGNISDNQLSFDIDTEVLSDDFLVDETNNLDPVLILQSSVTKSAPLFIEVSEALKDKLSVKEQIKSDRTLQSYRTGSNRLSFYLLKELEKVATLTEFKNSEQAFLLTFAFETQLDEPTLVIKRQDKKLSTFEHVTEMAFSIKKRFKNYSVKLKKANLYPFHSYNQDEDWDMFIRSGSKEYPLFASMTIQFSKDYVRINSNQYQVRWRKKTDSTIRLRFVSAPILKAKPKKLVVMGTCFSRNAFNSDPFFNPDYKSFFSVMYTQMHTSLISAMTNRYDQPLKLKNYASGLTKAEFGFLEDEFRKDLFDRLRKIKPDYFIIDLYPDAIRPVIWLDDQTAITFSYFLEQTKLADELPCHRLMDHSNDDAFFEEWTYYADLFIAEIKKIIPEERIILNKGGFTLTYYDENRNIKSYPYQMGIQKAQFLWDRMNNYFLSQAPNVRVIDFSNKGYIGDYYYPFGHSFSHFESDYYKDFLKEMIYIDQTDSFL</sequence>
<gene>
    <name evidence="1" type="ORF">X560_0244</name>
</gene>
<dbReference type="EMBL" id="AZHO01000004">
    <property type="protein sequence ID" value="KMT61177.1"/>
    <property type="molecule type" value="Genomic_DNA"/>
</dbReference>
<protein>
    <recommendedName>
        <fullName evidence="3">Teichoic acid biosynthesis protein</fullName>
    </recommendedName>
</protein>
<keyword evidence="2" id="KW-1185">Reference proteome</keyword>
<dbReference type="OrthoDB" id="2005670at2"/>
<dbReference type="RefSeq" id="WP_007472747.1">
    <property type="nucleotide sequence ID" value="NZ_KQ130610.1"/>
</dbReference>
<organism evidence="1 2">
    <name type="scientific">Listeria fleischmannii 1991</name>
    <dbReference type="NCBI Taxonomy" id="1430899"/>
    <lineage>
        <taxon>Bacteria</taxon>
        <taxon>Bacillati</taxon>
        <taxon>Bacillota</taxon>
        <taxon>Bacilli</taxon>
        <taxon>Bacillales</taxon>
        <taxon>Listeriaceae</taxon>
        <taxon>Listeria</taxon>
    </lineage>
</organism>
<dbReference type="AlphaFoldDB" id="A0A0J8GER2"/>
<evidence type="ECO:0000313" key="2">
    <source>
        <dbReference type="Proteomes" id="UP000052258"/>
    </source>
</evidence>
<dbReference type="Pfam" id="PF19786">
    <property type="entry name" value="DUF6270"/>
    <property type="match status" value="1"/>
</dbReference>
<evidence type="ECO:0008006" key="3">
    <source>
        <dbReference type="Google" id="ProtNLM"/>
    </source>
</evidence>